<evidence type="ECO:0000256" key="6">
    <source>
        <dbReference type="PIRSR" id="PIRSR004869-50"/>
    </source>
</evidence>
<keyword evidence="1" id="KW-0004">4Fe-4S</keyword>
<comment type="cofactor">
    <cofactor evidence="6">
        <name>[4Fe-4S] cluster</name>
        <dbReference type="ChEBI" id="CHEBI:49883"/>
    </cofactor>
    <text evidence="6">Binds 1 [4Fe-4S] cluster. The cluster is coordinated with 3 cysteines and an exchangeable S-adenosyl-L-methionine.</text>
</comment>
<dbReference type="GO" id="GO:0046872">
    <property type="term" value="F:metal ion binding"/>
    <property type="evidence" value="ECO:0007669"/>
    <property type="project" value="UniProtKB-KW"/>
</dbReference>
<reference evidence="8" key="1">
    <citation type="journal article" date="2020" name="mSystems">
        <title>Genome- and Community-Level Interaction Insights into Carbon Utilization and Element Cycling Functions of Hydrothermarchaeota in Hydrothermal Sediment.</title>
        <authorList>
            <person name="Zhou Z."/>
            <person name="Liu Y."/>
            <person name="Xu W."/>
            <person name="Pan J."/>
            <person name="Luo Z.H."/>
            <person name="Li M."/>
        </authorList>
    </citation>
    <scope>NUCLEOTIDE SEQUENCE [LARGE SCALE GENOMIC DNA]</scope>
    <source>
        <strain evidence="8">SpSt-961</strain>
    </source>
</reference>
<dbReference type="InterPro" id="IPR016431">
    <property type="entry name" value="Pyrv-formate_lyase-activ_prd"/>
</dbReference>
<accession>A0A7V3RHF1</accession>
<feature type="binding site" evidence="6">
    <location>
        <position position="136"/>
    </location>
    <ligand>
        <name>[4Fe-4S] cluster</name>
        <dbReference type="ChEBI" id="CHEBI:49883"/>
        <note>4Fe-4S-S-AdoMet</note>
    </ligand>
</feature>
<dbReference type="GO" id="GO:0003824">
    <property type="term" value="F:catalytic activity"/>
    <property type="evidence" value="ECO:0007669"/>
    <property type="project" value="InterPro"/>
</dbReference>
<dbReference type="SUPFAM" id="SSF102114">
    <property type="entry name" value="Radical SAM enzymes"/>
    <property type="match status" value="1"/>
</dbReference>
<name>A0A7V3RHF1_UNCW3</name>
<feature type="binding site" evidence="6">
    <location>
        <position position="139"/>
    </location>
    <ligand>
        <name>[4Fe-4S] cluster</name>
        <dbReference type="ChEBI" id="CHEBI:49883"/>
        <note>4Fe-4S-S-AdoMet</note>
    </ligand>
</feature>
<keyword evidence="3 6" id="KW-0479">Metal-binding</keyword>
<evidence type="ECO:0000259" key="7">
    <source>
        <dbReference type="Pfam" id="PF04055"/>
    </source>
</evidence>
<dbReference type="InterPro" id="IPR013785">
    <property type="entry name" value="Aldolase_TIM"/>
</dbReference>
<organism evidence="8">
    <name type="scientific">candidate division WOR-3 bacterium</name>
    <dbReference type="NCBI Taxonomy" id="2052148"/>
    <lineage>
        <taxon>Bacteria</taxon>
        <taxon>Bacteria division WOR-3</taxon>
    </lineage>
</organism>
<evidence type="ECO:0000256" key="2">
    <source>
        <dbReference type="ARBA" id="ARBA00022691"/>
    </source>
</evidence>
<feature type="binding site" evidence="6">
    <location>
        <position position="132"/>
    </location>
    <ligand>
        <name>[4Fe-4S] cluster</name>
        <dbReference type="ChEBI" id="CHEBI:49883"/>
        <note>4Fe-4S-S-AdoMet</note>
    </ligand>
</feature>
<feature type="domain" description="Radical SAM core" evidence="7">
    <location>
        <begin position="127"/>
        <end position="283"/>
    </location>
</feature>
<evidence type="ECO:0000256" key="4">
    <source>
        <dbReference type="ARBA" id="ARBA00023004"/>
    </source>
</evidence>
<dbReference type="EMBL" id="DTOZ01000100">
    <property type="protein sequence ID" value="HGE78121.1"/>
    <property type="molecule type" value="Genomic_DNA"/>
</dbReference>
<comment type="caution">
    <text evidence="8">The sequence shown here is derived from an EMBL/GenBank/DDBJ whole genome shotgun (WGS) entry which is preliminary data.</text>
</comment>
<keyword evidence="2 6" id="KW-0949">S-adenosyl-L-methionine</keyword>
<proteinExistence type="predicted"/>
<evidence type="ECO:0000256" key="3">
    <source>
        <dbReference type="ARBA" id="ARBA00022723"/>
    </source>
</evidence>
<protein>
    <submittedName>
        <fullName evidence="8">Radical SAM protein</fullName>
    </submittedName>
</protein>
<dbReference type="SFLD" id="SFLDS00029">
    <property type="entry name" value="Radical_SAM"/>
    <property type="match status" value="1"/>
</dbReference>
<keyword evidence="4 6" id="KW-0408">Iron</keyword>
<sequence>MNCKICKKEYTLSKILPYCPECIRKNFEKLLPEIQNIHRITRREFRLPENIPEDEVGILCGRCVNNCRIGEGRVGYCGVRRNVDNKSLEPEEDYAYVDWYHDPLPTNCVADWVCEGNRDYGYKNLAVFYEGCTYNCLFCQNWQFKERRHKATVNDIAQYADPLTSCICFFGGDPTPFARHSIATAQEILERKRYKKFRVCWETNGTVAPKLMEEWVKLALETNGCIKIDFKAFSEELNISLCGVSNKNTKENIKLVANYMKKREKPPVLVVSTLLIPGYIDEYEIEGMARFLSAINTEIPWSFLGFYPHFYFSDLPKTTRRQADMALKIAEEHGMKNTQIGNIHLLI</sequence>
<dbReference type="AlphaFoldDB" id="A0A7V3RHF1"/>
<dbReference type="PANTHER" id="PTHR30352">
    <property type="entry name" value="PYRUVATE FORMATE-LYASE-ACTIVATING ENZYME"/>
    <property type="match status" value="1"/>
</dbReference>
<dbReference type="InterPro" id="IPR007197">
    <property type="entry name" value="rSAM"/>
</dbReference>
<keyword evidence="5 6" id="KW-0411">Iron-sulfur</keyword>
<evidence type="ECO:0000256" key="1">
    <source>
        <dbReference type="ARBA" id="ARBA00022485"/>
    </source>
</evidence>
<dbReference type="InterPro" id="IPR034457">
    <property type="entry name" value="Organic_radical-activating"/>
</dbReference>
<dbReference type="Gene3D" id="3.20.20.70">
    <property type="entry name" value="Aldolase class I"/>
    <property type="match status" value="1"/>
</dbReference>
<evidence type="ECO:0000256" key="5">
    <source>
        <dbReference type="ARBA" id="ARBA00023014"/>
    </source>
</evidence>
<dbReference type="PANTHER" id="PTHR30352:SF22">
    <property type="entry name" value="PYRUVATE FORMATE-LYASE ACTIVATING ENZYME HOMOLOG"/>
    <property type="match status" value="1"/>
</dbReference>
<dbReference type="InterPro" id="IPR058240">
    <property type="entry name" value="rSAM_sf"/>
</dbReference>
<dbReference type="Pfam" id="PF04055">
    <property type="entry name" value="Radical_SAM"/>
    <property type="match status" value="1"/>
</dbReference>
<evidence type="ECO:0000313" key="8">
    <source>
        <dbReference type="EMBL" id="HGE78121.1"/>
    </source>
</evidence>
<dbReference type="CDD" id="cd01335">
    <property type="entry name" value="Radical_SAM"/>
    <property type="match status" value="1"/>
</dbReference>
<dbReference type="PIRSF" id="PIRSF004869">
    <property type="entry name" value="PflX_prd"/>
    <property type="match status" value="1"/>
</dbReference>
<gene>
    <name evidence="8" type="ORF">ENX68_03875</name>
</gene>
<dbReference type="GO" id="GO:0051539">
    <property type="term" value="F:4 iron, 4 sulfur cluster binding"/>
    <property type="evidence" value="ECO:0007669"/>
    <property type="project" value="UniProtKB-KW"/>
</dbReference>